<dbReference type="SUPFAM" id="SSF46785">
    <property type="entry name" value="Winged helix' DNA-binding domain"/>
    <property type="match status" value="1"/>
</dbReference>
<dbReference type="Pfam" id="PF12840">
    <property type="entry name" value="HTH_20"/>
    <property type="match status" value="1"/>
</dbReference>
<dbReference type="OrthoDB" id="132070at2157"/>
<feature type="domain" description="HTH arsR-type" evidence="1">
    <location>
        <begin position="33"/>
        <end position="109"/>
    </location>
</feature>
<dbReference type="InterPro" id="IPR011991">
    <property type="entry name" value="ArsR-like_HTH"/>
</dbReference>
<dbReference type="InterPro" id="IPR036388">
    <property type="entry name" value="WH-like_DNA-bd_sf"/>
</dbReference>
<dbReference type="GO" id="GO:0003700">
    <property type="term" value="F:DNA-binding transcription factor activity"/>
    <property type="evidence" value="ECO:0007669"/>
    <property type="project" value="InterPro"/>
</dbReference>
<dbReference type="RefSeq" id="WP_048167219.1">
    <property type="nucleotide sequence ID" value="NZ_CP009501.1"/>
</dbReference>
<dbReference type="InterPro" id="IPR036390">
    <property type="entry name" value="WH_DNA-bd_sf"/>
</dbReference>
<organism evidence="2 3">
    <name type="scientific">Methanosarcina thermophila (strain ATCC 43570 / DSM 1825 / OCM 12 / VKM B-1830 / TM-1)</name>
    <dbReference type="NCBI Taxonomy" id="523844"/>
    <lineage>
        <taxon>Archaea</taxon>
        <taxon>Methanobacteriati</taxon>
        <taxon>Methanobacteriota</taxon>
        <taxon>Stenosarchaea group</taxon>
        <taxon>Methanomicrobia</taxon>
        <taxon>Methanosarcinales</taxon>
        <taxon>Methanosarcinaceae</taxon>
        <taxon>Methanosarcina</taxon>
    </lineage>
</organism>
<dbReference type="CDD" id="cd00090">
    <property type="entry name" value="HTH_ARSR"/>
    <property type="match status" value="1"/>
</dbReference>
<dbReference type="EMBL" id="CP009501">
    <property type="protein sequence ID" value="AKB13153.1"/>
    <property type="molecule type" value="Genomic_DNA"/>
</dbReference>
<dbReference type="PATRIC" id="fig|523844.20.peg.1755"/>
<name>A0A0E3KYW0_METTT</name>
<dbReference type="SMART" id="SM00418">
    <property type="entry name" value="HTH_ARSR"/>
    <property type="match status" value="1"/>
</dbReference>
<dbReference type="KEGG" id="mthr:MSTHT_1395"/>
<dbReference type="Proteomes" id="UP000066529">
    <property type="component" value="Chromosome"/>
</dbReference>
<sequence>MTPEKAAKRKEEWVAKMKKEGRMKEDMTEDHKACLNALQNPVRRNILKALVGQKKSLEEIRTELKLTDSQASYNLNMLESTLCIEKEESEGVIYYVLTPRGEGYMENVELKK</sequence>
<dbReference type="Gene3D" id="1.10.10.10">
    <property type="entry name" value="Winged helix-like DNA-binding domain superfamily/Winged helix DNA-binding domain"/>
    <property type="match status" value="1"/>
</dbReference>
<protein>
    <submittedName>
        <fullName evidence="2">Transcriptional regulator</fullName>
    </submittedName>
</protein>
<dbReference type="HOGENOM" id="CLU_2165258_0_0_2"/>
<proteinExistence type="predicted"/>
<evidence type="ECO:0000313" key="3">
    <source>
        <dbReference type="Proteomes" id="UP000066529"/>
    </source>
</evidence>
<gene>
    <name evidence="2" type="ORF">MSTHT_1395</name>
</gene>
<accession>A0A0E3KYW0</accession>
<evidence type="ECO:0000313" key="2">
    <source>
        <dbReference type="EMBL" id="AKB13153.1"/>
    </source>
</evidence>
<dbReference type="AlphaFoldDB" id="A0A0E3KYW0"/>
<dbReference type="GeneID" id="41603254"/>
<reference evidence="2 3" key="1">
    <citation type="submission" date="2014-07" db="EMBL/GenBank/DDBJ databases">
        <title>Methanogenic archaea and the global carbon cycle.</title>
        <authorList>
            <person name="Henriksen J.R."/>
            <person name="Luke J."/>
            <person name="Reinhart S."/>
            <person name="Benedict M.N."/>
            <person name="Youngblut N.D."/>
            <person name="Metcalf M.E."/>
            <person name="Whitaker R.J."/>
            <person name="Metcalf W.W."/>
        </authorList>
    </citation>
    <scope>NUCLEOTIDE SEQUENCE [LARGE SCALE GENOMIC DNA]</scope>
    <source>
        <strain evidence="3">ATCC 43570 / DSM 1825 / OCM 12 / VKM B-1830 / TM-1</strain>
    </source>
</reference>
<dbReference type="InterPro" id="IPR001845">
    <property type="entry name" value="HTH_ArsR_DNA-bd_dom"/>
</dbReference>
<evidence type="ECO:0000259" key="1">
    <source>
        <dbReference type="SMART" id="SM00418"/>
    </source>
</evidence>